<gene>
    <name evidence="10" type="ORF">JFN88_17300</name>
</gene>
<reference evidence="10" key="1">
    <citation type="submission" date="2020-12" db="EMBL/GenBank/DDBJ databases">
        <authorList>
            <person name="Huq M.A."/>
        </authorList>
    </citation>
    <scope>NUCLEOTIDE SEQUENCE</scope>
    <source>
        <strain evidence="10">MAHUQ-46</strain>
    </source>
</reference>
<dbReference type="InterPro" id="IPR027469">
    <property type="entry name" value="Cation_efflux_TMD_sf"/>
</dbReference>
<evidence type="ECO:0000259" key="9">
    <source>
        <dbReference type="Pfam" id="PF16916"/>
    </source>
</evidence>
<dbReference type="Gene3D" id="3.30.70.1350">
    <property type="entry name" value="Cation efflux protein, cytoplasmic domain"/>
    <property type="match status" value="1"/>
</dbReference>
<dbReference type="RefSeq" id="WP_199020556.1">
    <property type="nucleotide sequence ID" value="NZ_JAELUP010000103.1"/>
</dbReference>
<dbReference type="SUPFAM" id="SSF161111">
    <property type="entry name" value="Cation efflux protein transmembrane domain-like"/>
    <property type="match status" value="1"/>
</dbReference>
<feature type="transmembrane region" description="Helical" evidence="7">
    <location>
        <begin position="114"/>
        <end position="131"/>
    </location>
</feature>
<protein>
    <submittedName>
        <fullName evidence="10">Cation diffusion facilitator family transporter</fullName>
    </submittedName>
</protein>
<dbReference type="InterPro" id="IPR050291">
    <property type="entry name" value="CDF_Transporter"/>
</dbReference>
<evidence type="ECO:0000256" key="3">
    <source>
        <dbReference type="ARBA" id="ARBA00022448"/>
    </source>
</evidence>
<evidence type="ECO:0000259" key="8">
    <source>
        <dbReference type="Pfam" id="PF01545"/>
    </source>
</evidence>
<keyword evidence="6 7" id="KW-0472">Membrane</keyword>
<dbReference type="AlphaFoldDB" id="A0A934J9U1"/>
<keyword evidence="4 7" id="KW-0812">Transmembrane</keyword>
<evidence type="ECO:0000256" key="5">
    <source>
        <dbReference type="ARBA" id="ARBA00022989"/>
    </source>
</evidence>
<dbReference type="PANTHER" id="PTHR43840:SF15">
    <property type="entry name" value="MITOCHONDRIAL METAL TRANSPORTER 1-RELATED"/>
    <property type="match status" value="1"/>
</dbReference>
<sequence>MGNKRHDTAEKTASGGLLGNAALALIKALVGGTSGSAALLADAVRSATEAALSSAALLGLRRRSRSASAGRMPGLRKAELAASLIVTVVLLVVGLELAISSFRLMVNGVDHAPHWSALAVATGALFVKWWVLRIREGRLELLASLLTLLGIGASLTGELAGIPLLYYLDPAAGFLVALIVIVCGYRLIAGEVAPVLGGEAHQEDTQEFMQFIQRIEGVITIEELNAREHGHYVRLEMRISVNPRISVFEGQEIAKRVKELVMKRFIHISEVAVSVDPYDPGYPYKSNYDPNQEHVPTLLQ</sequence>
<proteinExistence type="inferred from homology"/>
<dbReference type="Proteomes" id="UP000640274">
    <property type="component" value="Unassembled WGS sequence"/>
</dbReference>
<dbReference type="SUPFAM" id="SSF160240">
    <property type="entry name" value="Cation efflux protein cytoplasmic domain-like"/>
    <property type="match status" value="1"/>
</dbReference>
<keyword evidence="5 7" id="KW-1133">Transmembrane helix</keyword>
<dbReference type="Pfam" id="PF01545">
    <property type="entry name" value="Cation_efflux"/>
    <property type="match status" value="1"/>
</dbReference>
<evidence type="ECO:0000256" key="6">
    <source>
        <dbReference type="ARBA" id="ARBA00023136"/>
    </source>
</evidence>
<dbReference type="Gene3D" id="1.20.1510.10">
    <property type="entry name" value="Cation efflux protein transmembrane domain"/>
    <property type="match status" value="1"/>
</dbReference>
<dbReference type="InterPro" id="IPR002524">
    <property type="entry name" value="Cation_efflux"/>
</dbReference>
<feature type="domain" description="Cation efflux protein transmembrane" evidence="8">
    <location>
        <begin position="17"/>
        <end position="188"/>
    </location>
</feature>
<evidence type="ECO:0000256" key="7">
    <source>
        <dbReference type="SAM" id="Phobius"/>
    </source>
</evidence>
<dbReference type="InterPro" id="IPR027470">
    <property type="entry name" value="Cation_efflux_CTD"/>
</dbReference>
<comment type="caution">
    <text evidence="10">The sequence shown here is derived from an EMBL/GenBank/DDBJ whole genome shotgun (WGS) entry which is preliminary data.</text>
</comment>
<keyword evidence="3" id="KW-0813">Transport</keyword>
<feature type="domain" description="Cation efflux protein cytoplasmic" evidence="9">
    <location>
        <begin position="202"/>
        <end position="278"/>
    </location>
</feature>
<comment type="similarity">
    <text evidence="2">Belongs to the cation diffusion facilitator (CDF) transporter (TC 2.A.4) family.</text>
</comment>
<comment type="subcellular location">
    <subcellularLocation>
        <location evidence="1">Membrane</location>
        <topology evidence="1">Multi-pass membrane protein</topology>
    </subcellularLocation>
</comment>
<organism evidence="10 11">
    <name type="scientific">Paenibacillus roseus</name>
    <dbReference type="NCBI Taxonomy" id="2798579"/>
    <lineage>
        <taxon>Bacteria</taxon>
        <taxon>Bacillati</taxon>
        <taxon>Bacillota</taxon>
        <taxon>Bacilli</taxon>
        <taxon>Bacillales</taxon>
        <taxon>Paenibacillaceae</taxon>
        <taxon>Paenibacillus</taxon>
    </lineage>
</organism>
<feature type="transmembrane region" description="Helical" evidence="7">
    <location>
        <begin position="143"/>
        <end position="165"/>
    </location>
</feature>
<dbReference type="PANTHER" id="PTHR43840">
    <property type="entry name" value="MITOCHONDRIAL METAL TRANSPORTER 1-RELATED"/>
    <property type="match status" value="1"/>
</dbReference>
<dbReference type="InterPro" id="IPR036837">
    <property type="entry name" value="Cation_efflux_CTD_sf"/>
</dbReference>
<dbReference type="InterPro" id="IPR058533">
    <property type="entry name" value="Cation_efflux_TM"/>
</dbReference>
<dbReference type="Pfam" id="PF16916">
    <property type="entry name" value="ZT_dimer"/>
    <property type="match status" value="1"/>
</dbReference>
<dbReference type="GO" id="GO:0008324">
    <property type="term" value="F:monoatomic cation transmembrane transporter activity"/>
    <property type="evidence" value="ECO:0007669"/>
    <property type="project" value="InterPro"/>
</dbReference>
<evidence type="ECO:0000256" key="2">
    <source>
        <dbReference type="ARBA" id="ARBA00008114"/>
    </source>
</evidence>
<dbReference type="EMBL" id="JAELUP010000103">
    <property type="protein sequence ID" value="MBJ6362960.1"/>
    <property type="molecule type" value="Genomic_DNA"/>
</dbReference>
<evidence type="ECO:0000256" key="1">
    <source>
        <dbReference type="ARBA" id="ARBA00004141"/>
    </source>
</evidence>
<evidence type="ECO:0000256" key="4">
    <source>
        <dbReference type="ARBA" id="ARBA00022692"/>
    </source>
</evidence>
<accession>A0A934J9U1</accession>
<dbReference type="GO" id="GO:0016020">
    <property type="term" value="C:membrane"/>
    <property type="evidence" value="ECO:0007669"/>
    <property type="project" value="UniProtKB-SubCell"/>
</dbReference>
<feature type="transmembrane region" description="Helical" evidence="7">
    <location>
        <begin position="80"/>
        <end position="102"/>
    </location>
</feature>
<evidence type="ECO:0000313" key="10">
    <source>
        <dbReference type="EMBL" id="MBJ6362960.1"/>
    </source>
</evidence>
<evidence type="ECO:0000313" key="11">
    <source>
        <dbReference type="Proteomes" id="UP000640274"/>
    </source>
</evidence>
<dbReference type="NCBIfam" id="TIGR01297">
    <property type="entry name" value="CDF"/>
    <property type="match status" value="1"/>
</dbReference>
<keyword evidence="11" id="KW-1185">Reference proteome</keyword>
<name>A0A934J9U1_9BACL</name>
<feature type="transmembrane region" description="Helical" evidence="7">
    <location>
        <begin position="171"/>
        <end position="188"/>
    </location>
</feature>